<keyword evidence="17" id="KW-1185">Reference proteome</keyword>
<dbReference type="PRINTS" id="PR00509">
    <property type="entry name" value="PGMPMM"/>
</dbReference>
<dbReference type="RefSeq" id="WP_069664931.1">
    <property type="nucleotide sequence ID" value="NZ_JXLF01000005.1"/>
</dbReference>
<evidence type="ECO:0000313" key="16">
    <source>
        <dbReference type="EMBL" id="OEG09242.1"/>
    </source>
</evidence>
<dbReference type="InterPro" id="IPR005846">
    <property type="entry name" value="A-D-PHexomutase_a/b/a-III"/>
</dbReference>
<feature type="domain" description="Alpha-D-phosphohexomutase alpha/beta/alpha" evidence="15">
    <location>
        <begin position="324"/>
        <end position="448"/>
    </location>
</feature>
<evidence type="ECO:0000256" key="10">
    <source>
        <dbReference type="ARBA" id="ARBA00041398"/>
    </source>
</evidence>
<evidence type="ECO:0000256" key="9">
    <source>
        <dbReference type="ARBA" id="ARBA00039995"/>
    </source>
</evidence>
<comment type="cofactor">
    <cofactor evidence="1">
        <name>Mg(2+)</name>
        <dbReference type="ChEBI" id="CHEBI:18420"/>
    </cofactor>
</comment>
<evidence type="ECO:0000256" key="4">
    <source>
        <dbReference type="ARBA" id="ARBA00010231"/>
    </source>
</evidence>
<feature type="domain" description="Alpha-D-phosphohexomutase alpha/beta/alpha" evidence="13">
    <location>
        <begin position="44"/>
        <end position="182"/>
    </location>
</feature>
<dbReference type="Pfam" id="PF02879">
    <property type="entry name" value="PGM_PMM_II"/>
    <property type="match status" value="1"/>
</dbReference>
<dbReference type="PANTHER" id="PTHR45745">
    <property type="entry name" value="PHOSPHOMANNOMUTASE 45A"/>
    <property type="match status" value="1"/>
</dbReference>
<dbReference type="AlphaFoldDB" id="A0A1E5G971"/>
<comment type="similarity">
    <text evidence="4 12">Belongs to the phosphohexose mutase family.</text>
</comment>
<evidence type="ECO:0000259" key="14">
    <source>
        <dbReference type="Pfam" id="PF02879"/>
    </source>
</evidence>
<evidence type="ECO:0000256" key="3">
    <source>
        <dbReference type="ARBA" id="ARBA00005189"/>
    </source>
</evidence>
<dbReference type="CDD" id="cd05799">
    <property type="entry name" value="PGM2"/>
    <property type="match status" value="1"/>
</dbReference>
<dbReference type="InterPro" id="IPR016055">
    <property type="entry name" value="A-D-PHexomutase_a/b/a-I/II/III"/>
</dbReference>
<evidence type="ECO:0000259" key="13">
    <source>
        <dbReference type="Pfam" id="PF02878"/>
    </source>
</evidence>
<dbReference type="PROSITE" id="PS00710">
    <property type="entry name" value="PGM_PMM"/>
    <property type="match status" value="1"/>
</dbReference>
<dbReference type="Gene3D" id="3.30.310.50">
    <property type="entry name" value="Alpha-D-phosphohexomutase, C-terminal domain"/>
    <property type="match status" value="1"/>
</dbReference>
<keyword evidence="8" id="KW-0413">Isomerase</keyword>
<dbReference type="SUPFAM" id="SSF55957">
    <property type="entry name" value="Phosphoglucomutase, C-terminal domain"/>
    <property type="match status" value="1"/>
</dbReference>
<evidence type="ECO:0000256" key="6">
    <source>
        <dbReference type="ARBA" id="ARBA00022723"/>
    </source>
</evidence>
<dbReference type="Gene3D" id="3.40.120.10">
    <property type="entry name" value="Alpha-D-Glucose-1,6-Bisphosphate, subunit A, domain 3"/>
    <property type="match status" value="3"/>
</dbReference>
<protein>
    <recommendedName>
        <fullName evidence="9">Phosphoglucomutase</fullName>
    </recommendedName>
    <alternativeName>
        <fullName evidence="11">Alpha-phosphoglucomutase</fullName>
    </alternativeName>
    <alternativeName>
        <fullName evidence="10">Glucose phosphomutase</fullName>
    </alternativeName>
</protein>
<dbReference type="GO" id="GO:0008973">
    <property type="term" value="F:phosphopentomutase activity"/>
    <property type="evidence" value="ECO:0007669"/>
    <property type="project" value="TreeGrafter"/>
</dbReference>
<dbReference type="GO" id="GO:0000287">
    <property type="term" value="F:magnesium ion binding"/>
    <property type="evidence" value="ECO:0007669"/>
    <property type="project" value="InterPro"/>
</dbReference>
<evidence type="ECO:0000256" key="7">
    <source>
        <dbReference type="ARBA" id="ARBA00022842"/>
    </source>
</evidence>
<dbReference type="Pfam" id="PF02878">
    <property type="entry name" value="PGM_PMM_I"/>
    <property type="match status" value="1"/>
</dbReference>
<proteinExistence type="inferred from homology"/>
<sequence>MEAYQNRYNEWLASPYFDDQTKKELSSIRFDSKEIEERFYKNLEFGTGGLRAIIGAGTNRLNKYTVRRITQGYANFLLNKYGEEAKEKGIVIAYDTRYLSDVFSLEIAQTLAFNGIKSYLFKKVTPTPELSFAIPYLNAIGGIVVTASHNPSNYNGYKIYDETGCQAGPQLAKMIINEINQIVDYSKIGISYSKDPLIQRVDESVDTAFIESEKTLLCFPDLVKNFGEKFKILYTPLHGTGRDAIFRLLKEVGFKKLYTVTEQLTEDGNFSTVESPNPEKQSAFNMSIEVGKENDVDLIIGTDPDCDRVGVLAKVSSGIYKALDGNQLGALLIYYLLSNDKDLSKKKNPYIAKTIVTSELGSKIAERFAVETVNTLTGFKYIGEQINKRKSTASFIAGYEESYGYLIGTVLRDKDGVGSTLMIAEMAAYYANEGLTLFDVLNSLYEDYGYYKEKQLSIHLTGQEGIEKMKKLMNRFRDLSEEFKLENDIQKILDYSIGDCGLPKSNVIKIFFKDESWIAVRPSGTEPKMKFYMGVIGESEIDSKEKLKKLEKMIGKVGG</sequence>
<gene>
    <name evidence="16" type="ORF">BCR25_11795</name>
</gene>
<dbReference type="InterPro" id="IPR036900">
    <property type="entry name" value="A-D-PHexomutase_C_sf"/>
</dbReference>
<comment type="caution">
    <text evidence="16">The sequence shown here is derived from an EMBL/GenBank/DDBJ whole genome shotgun (WGS) entry which is preliminary data.</text>
</comment>
<evidence type="ECO:0000256" key="5">
    <source>
        <dbReference type="ARBA" id="ARBA00022553"/>
    </source>
</evidence>
<evidence type="ECO:0000259" key="15">
    <source>
        <dbReference type="Pfam" id="PF02880"/>
    </source>
</evidence>
<evidence type="ECO:0000256" key="11">
    <source>
        <dbReference type="ARBA" id="ARBA00041467"/>
    </source>
</evidence>
<dbReference type="PANTHER" id="PTHR45745:SF1">
    <property type="entry name" value="PHOSPHOGLUCOMUTASE 2B-RELATED"/>
    <property type="match status" value="1"/>
</dbReference>
<dbReference type="Proteomes" id="UP000095094">
    <property type="component" value="Unassembled WGS sequence"/>
</dbReference>
<dbReference type="InterPro" id="IPR016066">
    <property type="entry name" value="A-D-PHexomutase_CS"/>
</dbReference>
<keyword evidence="6 12" id="KW-0479">Metal-binding</keyword>
<dbReference type="InterPro" id="IPR005844">
    <property type="entry name" value="A-D-PHexomutase_a/b/a-I"/>
</dbReference>
<feature type="domain" description="Alpha-D-phosphohexomutase alpha/beta/alpha" evidence="14">
    <location>
        <begin position="227"/>
        <end position="312"/>
    </location>
</feature>
<dbReference type="GO" id="GO:0005975">
    <property type="term" value="P:carbohydrate metabolic process"/>
    <property type="evidence" value="ECO:0007669"/>
    <property type="project" value="InterPro"/>
</dbReference>
<dbReference type="GO" id="GO:0006166">
    <property type="term" value="P:purine ribonucleoside salvage"/>
    <property type="evidence" value="ECO:0007669"/>
    <property type="project" value="TreeGrafter"/>
</dbReference>
<accession>A0A1E5G971</accession>
<dbReference type="InterPro" id="IPR005841">
    <property type="entry name" value="Alpha-D-phosphohexomutase_SF"/>
</dbReference>
<dbReference type="OrthoDB" id="9806956at2"/>
<evidence type="ECO:0000256" key="1">
    <source>
        <dbReference type="ARBA" id="ARBA00001946"/>
    </source>
</evidence>
<reference evidence="17" key="1">
    <citation type="submission" date="2016-09" db="EMBL/GenBank/DDBJ databases">
        <authorList>
            <person name="Gulvik C.A."/>
        </authorList>
    </citation>
    <scope>NUCLEOTIDE SEQUENCE [LARGE SCALE GENOMIC DNA]</scope>
    <source>
        <strain evidence="17">LMG 8895</strain>
    </source>
</reference>
<evidence type="ECO:0000256" key="12">
    <source>
        <dbReference type="RuleBase" id="RU004326"/>
    </source>
</evidence>
<dbReference type="SUPFAM" id="SSF53738">
    <property type="entry name" value="Phosphoglucomutase, first 3 domains"/>
    <property type="match status" value="3"/>
</dbReference>
<evidence type="ECO:0000313" key="17">
    <source>
        <dbReference type="Proteomes" id="UP000095094"/>
    </source>
</evidence>
<comment type="pathway">
    <text evidence="3">Lipid metabolism.</text>
</comment>
<evidence type="ECO:0000256" key="2">
    <source>
        <dbReference type="ARBA" id="ARBA00005164"/>
    </source>
</evidence>
<evidence type="ECO:0000256" key="8">
    <source>
        <dbReference type="ARBA" id="ARBA00023235"/>
    </source>
</evidence>
<name>A0A1E5G971_9ENTE</name>
<keyword evidence="5" id="KW-0597">Phosphoprotein</keyword>
<dbReference type="Pfam" id="PF02880">
    <property type="entry name" value="PGM_PMM_III"/>
    <property type="match status" value="1"/>
</dbReference>
<organism evidence="16 17">
    <name type="scientific">Enterococcus termitis</name>
    <dbReference type="NCBI Taxonomy" id="332950"/>
    <lineage>
        <taxon>Bacteria</taxon>
        <taxon>Bacillati</taxon>
        <taxon>Bacillota</taxon>
        <taxon>Bacilli</taxon>
        <taxon>Lactobacillales</taxon>
        <taxon>Enterococcaceae</taxon>
        <taxon>Enterococcus</taxon>
    </lineage>
</organism>
<dbReference type="InterPro" id="IPR005845">
    <property type="entry name" value="A-D-PHexomutase_a/b/a-II"/>
</dbReference>
<keyword evidence="7 12" id="KW-0460">Magnesium</keyword>
<comment type="pathway">
    <text evidence="2">Glycolipid metabolism; diglucosyl-diacylglycerol biosynthesis.</text>
</comment>
<dbReference type="EMBL" id="MIJY01000045">
    <property type="protein sequence ID" value="OEG09242.1"/>
    <property type="molecule type" value="Genomic_DNA"/>
</dbReference>